<dbReference type="OrthoDB" id="9806473at2"/>
<keyword evidence="2" id="KW-0830">Ubiquinone</keyword>
<dbReference type="Gene3D" id="3.30.720.100">
    <property type="match status" value="1"/>
</dbReference>
<dbReference type="CDD" id="cd06588">
    <property type="entry name" value="PhnB_like"/>
    <property type="match status" value="2"/>
</dbReference>
<dbReference type="EMBL" id="FMWL01000008">
    <property type="protein sequence ID" value="SCZ79718.1"/>
    <property type="molecule type" value="Genomic_DNA"/>
</dbReference>
<keyword evidence="3" id="KW-1185">Reference proteome</keyword>
<dbReference type="Proteomes" id="UP000199208">
    <property type="component" value="Unassembled WGS sequence"/>
</dbReference>
<dbReference type="Gene3D" id="3.10.180.10">
    <property type="entry name" value="2,3-Dihydroxybiphenyl 1,2-Dioxygenase, domain 1"/>
    <property type="match status" value="1"/>
</dbReference>
<dbReference type="GO" id="GO:0032259">
    <property type="term" value="P:methylation"/>
    <property type="evidence" value="ECO:0007669"/>
    <property type="project" value="UniProtKB-KW"/>
</dbReference>
<dbReference type="InterPro" id="IPR028973">
    <property type="entry name" value="PhnB-like"/>
</dbReference>
<evidence type="ECO:0000313" key="2">
    <source>
        <dbReference type="EMBL" id="SCZ79718.1"/>
    </source>
</evidence>
<keyword evidence="2" id="KW-0808">Transferase</keyword>
<feature type="domain" description="PhnB-like" evidence="1">
    <location>
        <begin position="2"/>
        <end position="123"/>
    </location>
</feature>
<dbReference type="PANTHER" id="PTHR33990">
    <property type="entry name" value="PROTEIN YJDN-RELATED"/>
    <property type="match status" value="1"/>
</dbReference>
<dbReference type="GO" id="GO:0008168">
    <property type="term" value="F:methyltransferase activity"/>
    <property type="evidence" value="ECO:0007669"/>
    <property type="project" value="UniProtKB-KW"/>
</dbReference>
<evidence type="ECO:0000313" key="3">
    <source>
        <dbReference type="Proteomes" id="UP000199208"/>
    </source>
</evidence>
<dbReference type="Gene3D" id="3.30.720.110">
    <property type="match status" value="1"/>
</dbReference>
<dbReference type="SUPFAM" id="SSF54593">
    <property type="entry name" value="Glyoxalase/Bleomycin resistance protein/Dihydroxybiphenyl dioxygenase"/>
    <property type="match status" value="2"/>
</dbReference>
<gene>
    <name evidence="2" type="ORF">SAMN03080599_01915</name>
</gene>
<dbReference type="InterPro" id="IPR029068">
    <property type="entry name" value="Glyas_Bleomycin-R_OHBP_Dase"/>
</dbReference>
<protein>
    <submittedName>
        <fullName evidence="2">Glyoxalase superfamily enzyme, possibly 3-demethylubiquinone-9 3-methyltransferase</fullName>
    </submittedName>
</protein>
<feature type="domain" description="PhnB-like" evidence="1">
    <location>
        <begin position="132"/>
        <end position="253"/>
    </location>
</feature>
<accession>A0A1G5S0P9</accession>
<dbReference type="Pfam" id="PF06983">
    <property type="entry name" value="3-dmu-9_3-mt"/>
    <property type="match status" value="2"/>
</dbReference>
<dbReference type="AlphaFoldDB" id="A0A1G5S0P9"/>
<name>A0A1G5S0P9_9FIRM</name>
<keyword evidence="2" id="KW-0489">Methyltransferase</keyword>
<evidence type="ECO:0000259" key="1">
    <source>
        <dbReference type="Pfam" id="PF06983"/>
    </source>
</evidence>
<proteinExistence type="predicted"/>
<organism evidence="2 3">
    <name type="scientific">Acidaminobacter hydrogenoformans DSM 2784</name>
    <dbReference type="NCBI Taxonomy" id="1120920"/>
    <lineage>
        <taxon>Bacteria</taxon>
        <taxon>Bacillati</taxon>
        <taxon>Bacillota</taxon>
        <taxon>Clostridia</taxon>
        <taxon>Peptostreptococcales</taxon>
        <taxon>Acidaminobacteraceae</taxon>
        <taxon>Acidaminobacter</taxon>
    </lineage>
</organism>
<sequence length="293" mass="33093">MQKIVPHLWFDKEASEAAEFYMSLFENSKLVSKTLLKDTPSGTAELLTIQLAGQEFMLISAGPYFKFTPAVSFMVACSTAEEVDALWNKLIDGGTALMPLDTYDFSARFGWLEDRFGLSWQIMVASEGEIAQKIKPFLMFVGDQCGKAEHAAEFYVSLFENSKIESIMRYEEGWPPNQPGTVQQMEFMLENQCFGAMDSAYEHSFAFNEAVSLVVHCETQEEIDRYWAALSAVPEAEQCGWLKDKYGLSWQIVPTVMNEMMAAEDTAQLERVTQAFLKMKKFDIEALKQAAKG</sequence>
<reference evidence="2 3" key="1">
    <citation type="submission" date="2016-10" db="EMBL/GenBank/DDBJ databases">
        <authorList>
            <person name="de Groot N.N."/>
        </authorList>
    </citation>
    <scope>NUCLEOTIDE SEQUENCE [LARGE SCALE GENOMIC DNA]</scope>
    <source>
        <strain evidence="2 3">DSM 2784</strain>
    </source>
</reference>
<dbReference type="RefSeq" id="WP_092590878.1">
    <property type="nucleotide sequence ID" value="NZ_FMWL01000008.1"/>
</dbReference>
<dbReference type="STRING" id="1120920.SAMN03080599_01915"/>